<evidence type="ECO:0000313" key="3">
    <source>
        <dbReference type="Proteomes" id="UP000006620"/>
    </source>
</evidence>
<evidence type="ECO:0000259" key="1">
    <source>
        <dbReference type="Pfam" id="PF08305"/>
    </source>
</evidence>
<proteinExistence type="predicted"/>
<dbReference type="InterPro" id="IPR013222">
    <property type="entry name" value="Glyco_hyd_98_carb-bd"/>
</dbReference>
<dbReference type="KEGG" id="pms:KNP414_03245"/>
<sequence length="105" mass="11313">MEYPLSKQYARFKASVSLTEDAMTTDDKGTVEIPVGDQPAQTVNLQANMLPVDLEADITGASKIKFLVTNTEDPDSSGRGCSMHISKSSAAMKGLGSFITSYAWF</sequence>
<dbReference type="EMBL" id="CP002869">
    <property type="protein sequence ID" value="AEI41803.1"/>
    <property type="molecule type" value="Genomic_DNA"/>
</dbReference>
<dbReference type="InterPro" id="IPR008979">
    <property type="entry name" value="Galactose-bd-like_sf"/>
</dbReference>
<reference evidence="2 3" key="2">
    <citation type="journal article" date="2013" name="Genome Announc.">
        <title>Genome Sequence of Growth-Improving Paenibacillus mucilaginosus Strain KNP414.</title>
        <authorList>
            <person name="Lu J.J."/>
            <person name="Wang J.F."/>
            <person name="Hu X.F."/>
        </authorList>
    </citation>
    <scope>NUCLEOTIDE SEQUENCE [LARGE SCALE GENOMIC DNA]</scope>
    <source>
        <strain evidence="2 3">KNP414</strain>
    </source>
</reference>
<name>F8FF85_PAEMK</name>
<accession>F8FF85</accession>
<dbReference type="Gene3D" id="2.60.120.1060">
    <property type="entry name" value="NPCBM/NEW2 domain"/>
    <property type="match status" value="1"/>
</dbReference>
<dbReference type="AlphaFoldDB" id="F8FF85"/>
<evidence type="ECO:0000313" key="2">
    <source>
        <dbReference type="EMBL" id="AEI41803.1"/>
    </source>
</evidence>
<dbReference type="Proteomes" id="UP000006620">
    <property type="component" value="Chromosome"/>
</dbReference>
<dbReference type="Pfam" id="PF08305">
    <property type="entry name" value="NPCBM"/>
    <property type="match status" value="1"/>
</dbReference>
<protein>
    <recommendedName>
        <fullName evidence="1">Glycosyl hydrolase family 98 putative carbohydrate-binding module domain-containing protein</fullName>
    </recommendedName>
</protein>
<dbReference type="HOGENOM" id="CLU_2233838_0_0_9"/>
<organism evidence="2 3">
    <name type="scientific">Paenibacillus mucilaginosus (strain KNP414)</name>
    <dbReference type="NCBI Taxonomy" id="1036673"/>
    <lineage>
        <taxon>Bacteria</taxon>
        <taxon>Bacillati</taxon>
        <taxon>Bacillota</taxon>
        <taxon>Bacilli</taxon>
        <taxon>Bacillales</taxon>
        <taxon>Paenibacillaceae</taxon>
        <taxon>Paenibacillus</taxon>
    </lineage>
</organism>
<dbReference type="PATRIC" id="fig|1036673.3.peg.2987"/>
<dbReference type="InterPro" id="IPR038637">
    <property type="entry name" value="NPCBM_sf"/>
</dbReference>
<gene>
    <name evidence="2" type="ordered locus">KNP414_03245</name>
</gene>
<feature type="domain" description="Glycosyl hydrolase family 98 putative carbohydrate-binding module" evidence="1">
    <location>
        <begin position="1"/>
        <end position="75"/>
    </location>
</feature>
<reference evidence="3" key="1">
    <citation type="submission" date="2011-06" db="EMBL/GenBank/DDBJ databases">
        <title>Complete genome sequence of Paenibacillus mucilaginosus KNP414.</title>
        <authorList>
            <person name="Wang J."/>
            <person name="Hu S."/>
            <person name="Hu X."/>
            <person name="Zhang B."/>
            <person name="Dong D."/>
            <person name="Zhang S."/>
            <person name="Zhao K."/>
            <person name="Wu D."/>
        </authorList>
    </citation>
    <scope>NUCLEOTIDE SEQUENCE [LARGE SCALE GENOMIC DNA]</scope>
    <source>
        <strain evidence="3">KNP414</strain>
    </source>
</reference>
<dbReference type="SUPFAM" id="SSF49785">
    <property type="entry name" value="Galactose-binding domain-like"/>
    <property type="match status" value="1"/>
</dbReference>